<protein>
    <submittedName>
        <fullName evidence="7">AAA family ATPase</fullName>
    </submittedName>
</protein>
<evidence type="ECO:0000256" key="1">
    <source>
        <dbReference type="ARBA" id="ARBA00022741"/>
    </source>
</evidence>
<keyword evidence="8" id="KW-1185">Reference proteome</keyword>
<keyword evidence="4 5" id="KW-0067">ATP-binding</keyword>
<dbReference type="PROSITE" id="PS51198">
    <property type="entry name" value="UVRD_HELICASE_ATP_BIND"/>
    <property type="match status" value="1"/>
</dbReference>
<dbReference type="RefSeq" id="WP_278012243.1">
    <property type="nucleotide sequence ID" value="NZ_CP121208.1"/>
</dbReference>
<evidence type="ECO:0000259" key="6">
    <source>
        <dbReference type="PROSITE" id="PS51198"/>
    </source>
</evidence>
<name>A0ABY8FX43_9ACTO</name>
<evidence type="ECO:0000256" key="5">
    <source>
        <dbReference type="PROSITE-ProRule" id="PRU00560"/>
    </source>
</evidence>
<dbReference type="InterPro" id="IPR027417">
    <property type="entry name" value="P-loop_NTPase"/>
</dbReference>
<keyword evidence="2 5" id="KW-0378">Hydrolase</keyword>
<gene>
    <name evidence="7" type="ORF">P7079_05260</name>
</gene>
<reference evidence="7 8" key="1">
    <citation type="submission" date="2023-03" db="EMBL/GenBank/DDBJ databases">
        <title>Complete genome of Arcanobacterium canis strain DSM 25104 isolated in 2010 from a canine otitis externa in Germany.</title>
        <authorList>
            <person name="Borowiak M."/>
            <person name="Kreitlow A."/>
            <person name="Malorny B."/>
            <person name="Laemmler C."/>
            <person name="Prenger-Berninghoff E."/>
            <person name="Ploetz M."/>
            <person name="Abdulmawjood A."/>
        </authorList>
    </citation>
    <scope>NUCLEOTIDE SEQUENCE [LARGE SCALE GENOMIC DNA]</scope>
    <source>
        <strain evidence="7 8">DSM 25104</strain>
    </source>
</reference>
<sequence>MGTKDAISQEQEFVDQAYAALDSERSRYETQLARVRRQGGGGTPGARRERDSFATHYEDNLIRLRNLENKLVLGRLDLTDGTAHHIGRLTLRDDDGAVLLIDWRAPQSEPFYQATALEPGNVIRRRHIQLRFRSVTGVEDELLASQETNELNLTGEGALFAAMNKARDGKMGDIVATIQAEQDRIIRADARGILVVQGGPGTGKTAVALHRAAYLLYAQREHLARSGVLIIGPSEAFLTYIDAVLPSLGETNVVSSTIDHLLPGVRPSISESEAVARLKGRIEWAAIAKRAVKRMLEKPARADVAVMVGSHKLVLTRKLVAQAQAKARATELPHNEARETYAKFLVKELARQLADVQEVTFEDNAWLLADVAESLDARREINRHWLPSSPQQLLERLLAFPEHLADVALEFNDAQRALLLRPKGTGVTSADIAIMDEMAEHLGTFESDAAKHVRHAQEAQARELGEYASSTMKAMNLGGGIVSSAKLVEHLTDDASGMTLAERAGNDRTWTYGHVVVDEAQELSPMQWRMVARRNPQRSMTVVGDLDQYPAGPPAGGWAEVLGSMAQFTHEEVLTVSYRTPKEILDRAQHMMDAVGYRVRPVRAARSVPGAYAFHRLDSEQLRTALDIHVREQCDFLDDLYGEGFGTLAVITPRGSDFLPPSSNKRVTVLSAREAKGLEFDSVIVVEPEAIMSDGPGDLYVALTRATQQMIVLSSTNIPGATD</sequence>
<evidence type="ECO:0000256" key="3">
    <source>
        <dbReference type="ARBA" id="ARBA00022806"/>
    </source>
</evidence>
<proteinExistence type="predicted"/>
<evidence type="ECO:0000256" key="4">
    <source>
        <dbReference type="ARBA" id="ARBA00022840"/>
    </source>
</evidence>
<evidence type="ECO:0000313" key="7">
    <source>
        <dbReference type="EMBL" id="WFM82817.1"/>
    </source>
</evidence>
<dbReference type="Gene3D" id="3.40.50.300">
    <property type="entry name" value="P-loop containing nucleotide triphosphate hydrolases"/>
    <property type="match status" value="2"/>
</dbReference>
<dbReference type="SUPFAM" id="SSF52540">
    <property type="entry name" value="P-loop containing nucleoside triphosphate hydrolases"/>
    <property type="match status" value="1"/>
</dbReference>
<dbReference type="Proteomes" id="UP001215216">
    <property type="component" value="Chromosome"/>
</dbReference>
<keyword evidence="3 5" id="KW-0347">Helicase</keyword>
<accession>A0ABY8FX43</accession>
<dbReference type="Pfam" id="PF13245">
    <property type="entry name" value="AAA_19"/>
    <property type="match status" value="1"/>
</dbReference>
<feature type="binding site" evidence="5">
    <location>
        <begin position="198"/>
        <end position="205"/>
    </location>
    <ligand>
        <name>ATP</name>
        <dbReference type="ChEBI" id="CHEBI:30616"/>
    </ligand>
</feature>
<evidence type="ECO:0000256" key="2">
    <source>
        <dbReference type="ARBA" id="ARBA00022801"/>
    </source>
</evidence>
<dbReference type="InterPro" id="IPR000212">
    <property type="entry name" value="DNA_helicase_UvrD/REP"/>
</dbReference>
<evidence type="ECO:0000313" key="8">
    <source>
        <dbReference type="Proteomes" id="UP001215216"/>
    </source>
</evidence>
<keyword evidence="1 5" id="KW-0547">Nucleotide-binding</keyword>
<dbReference type="InterPro" id="IPR014016">
    <property type="entry name" value="UvrD-like_ATP-bd"/>
</dbReference>
<dbReference type="PANTHER" id="PTHR11070:SF45">
    <property type="entry name" value="DNA 3'-5' HELICASE"/>
    <property type="match status" value="1"/>
</dbReference>
<organism evidence="7 8">
    <name type="scientific">Arcanobacterium canis</name>
    <dbReference type="NCBI Taxonomy" id="999183"/>
    <lineage>
        <taxon>Bacteria</taxon>
        <taxon>Bacillati</taxon>
        <taxon>Actinomycetota</taxon>
        <taxon>Actinomycetes</taxon>
        <taxon>Actinomycetales</taxon>
        <taxon>Actinomycetaceae</taxon>
        <taxon>Arcanobacterium</taxon>
    </lineage>
</organism>
<feature type="domain" description="UvrD-like helicase ATP-binding" evidence="6">
    <location>
        <begin position="177"/>
        <end position="581"/>
    </location>
</feature>
<dbReference type="PANTHER" id="PTHR11070">
    <property type="entry name" value="UVRD / RECB / PCRA DNA HELICASE FAMILY MEMBER"/>
    <property type="match status" value="1"/>
</dbReference>
<dbReference type="EMBL" id="CP121208">
    <property type="protein sequence ID" value="WFM82817.1"/>
    <property type="molecule type" value="Genomic_DNA"/>
</dbReference>